<dbReference type="Proteomes" id="UP000280834">
    <property type="component" value="Unassembled WGS sequence"/>
</dbReference>
<dbReference type="EMBL" id="UZAG01021322">
    <property type="protein sequence ID" value="VDO49998.1"/>
    <property type="molecule type" value="Genomic_DNA"/>
</dbReference>
<dbReference type="AlphaFoldDB" id="A0A0R3R970"/>
<keyword evidence="3" id="KW-1185">Reference proteome</keyword>
<reference evidence="2 3" key="2">
    <citation type="submission" date="2018-11" db="EMBL/GenBank/DDBJ databases">
        <authorList>
            <consortium name="Pathogen Informatics"/>
        </authorList>
    </citation>
    <scope>NUCLEOTIDE SEQUENCE [LARGE SCALE GENOMIC DNA]</scope>
</reference>
<sequence>NVNSAHSILSYETKSLTESTDFPPHTIRQYAFSINSIQLFVYMITPLLKVITEKDLTSNFRLESGLKIWQSLWQYRQPDVLCFCAPVKQRRIRFPFITIVKKEQPTSAIQGIYLGDAGETVTRRLSNVPVQITNPPPYTDVPPPKPPRPYLAVLSSLSKQKEGGEAEIPKIQPNNLEISRSSAIVRSVSDYHTSDIPRIFTKSHTATFDEISPSLCKGMKELDDALNFVDDKSLSNAMDDAEVSAEKAPLVALQEICSGISADFENTSHNACE</sequence>
<dbReference type="InterPro" id="IPR031542">
    <property type="entry name" value="UNC80_N"/>
</dbReference>
<dbReference type="PANTHER" id="PTHR31781:SF1">
    <property type="entry name" value="PROTEIN UNC-80 HOMOLOG"/>
    <property type="match status" value="1"/>
</dbReference>
<accession>A0A0R3R970</accession>
<dbReference type="Pfam" id="PF15778">
    <property type="entry name" value="UNC80_N"/>
    <property type="match status" value="1"/>
</dbReference>
<evidence type="ECO:0000313" key="4">
    <source>
        <dbReference type="WBParaSite" id="BTMF_0001658001-mRNA-1"/>
    </source>
</evidence>
<dbReference type="WBParaSite" id="BTMF_0001658001-mRNA-1">
    <property type="protein sequence ID" value="BTMF_0001658001-mRNA-1"/>
    <property type="gene ID" value="BTMF_0001658001"/>
</dbReference>
<dbReference type="GO" id="GO:0005261">
    <property type="term" value="F:monoatomic cation channel activity"/>
    <property type="evidence" value="ECO:0007669"/>
    <property type="project" value="TreeGrafter"/>
</dbReference>
<name>A0A0R3R970_9BILA</name>
<evidence type="ECO:0000313" key="2">
    <source>
        <dbReference type="EMBL" id="VDO49998.1"/>
    </source>
</evidence>
<protein>
    <submittedName>
        <fullName evidence="4">UNC80 domain-containing protein</fullName>
    </submittedName>
</protein>
<feature type="domain" description="Cation channel complex component UNC80 N-terminal" evidence="1">
    <location>
        <begin position="23"/>
        <end position="90"/>
    </location>
</feature>
<dbReference type="GO" id="GO:0030424">
    <property type="term" value="C:axon"/>
    <property type="evidence" value="ECO:0007669"/>
    <property type="project" value="TreeGrafter"/>
</dbReference>
<dbReference type="STRING" id="42155.A0A0R3R970"/>
<organism evidence="4">
    <name type="scientific">Brugia timori</name>
    <dbReference type="NCBI Taxonomy" id="42155"/>
    <lineage>
        <taxon>Eukaryota</taxon>
        <taxon>Metazoa</taxon>
        <taxon>Ecdysozoa</taxon>
        <taxon>Nematoda</taxon>
        <taxon>Chromadorea</taxon>
        <taxon>Rhabditida</taxon>
        <taxon>Spirurina</taxon>
        <taxon>Spiruromorpha</taxon>
        <taxon>Filarioidea</taxon>
        <taxon>Onchocercidae</taxon>
        <taxon>Brugia</taxon>
    </lineage>
</organism>
<reference evidence="4" key="1">
    <citation type="submission" date="2017-02" db="UniProtKB">
        <authorList>
            <consortium name="WormBaseParasite"/>
        </authorList>
    </citation>
    <scope>IDENTIFICATION</scope>
</reference>
<evidence type="ECO:0000259" key="1">
    <source>
        <dbReference type="Pfam" id="PF15778"/>
    </source>
</evidence>
<gene>
    <name evidence="2" type="ORF">BTMF_LOCUS14556</name>
</gene>
<dbReference type="GO" id="GO:0034703">
    <property type="term" value="C:cation channel complex"/>
    <property type="evidence" value="ECO:0007669"/>
    <property type="project" value="TreeGrafter"/>
</dbReference>
<dbReference type="GO" id="GO:0055080">
    <property type="term" value="P:monoatomic cation homeostasis"/>
    <property type="evidence" value="ECO:0007669"/>
    <property type="project" value="TreeGrafter"/>
</dbReference>
<proteinExistence type="predicted"/>
<evidence type="ECO:0000313" key="3">
    <source>
        <dbReference type="Proteomes" id="UP000280834"/>
    </source>
</evidence>
<dbReference type="PANTHER" id="PTHR31781">
    <property type="entry name" value="UNC80"/>
    <property type="match status" value="1"/>
</dbReference>